<dbReference type="AlphaFoldDB" id="D5ZVS3"/>
<dbReference type="Proteomes" id="UP000003824">
    <property type="component" value="Unassembled WGS sequence"/>
</dbReference>
<protein>
    <submittedName>
        <fullName evidence="1">Propionyl-CoA carboxylase beta chain protein</fullName>
    </submittedName>
</protein>
<dbReference type="Gene3D" id="3.90.226.10">
    <property type="entry name" value="2-enoyl-CoA Hydratase, Chain A, domain 1"/>
    <property type="match status" value="1"/>
</dbReference>
<reference evidence="2" key="1">
    <citation type="submission" date="2008-12" db="EMBL/GenBank/DDBJ databases">
        <title>Annotation of Streptomyces ghanaensis ATCC 14672.</title>
        <authorList>
            <consortium name="The Broad Institute Genome Sequencing Platform"/>
            <consortium name="Broad Institute Microbial Sequencing Center"/>
            <person name="Fischbach M."/>
            <person name="Ward D."/>
            <person name="Young S."/>
            <person name="Kodira C.D."/>
            <person name="Zeng Q."/>
            <person name="Koehrsen M."/>
            <person name="Godfrey P."/>
            <person name="Alvarado L."/>
            <person name="Berlin A.M."/>
            <person name="Borenstein D."/>
            <person name="Chen Z."/>
            <person name="Engels R."/>
            <person name="Freedman E."/>
            <person name="Gellesch M."/>
            <person name="Goldberg J."/>
            <person name="Griggs A."/>
            <person name="Gujja S."/>
            <person name="Heiman D.I."/>
            <person name="Hepburn T.A."/>
            <person name="Howarth C."/>
            <person name="Jen D."/>
            <person name="Larson L."/>
            <person name="Lewis B."/>
            <person name="Mehta T."/>
            <person name="Park D."/>
            <person name="Pearson M."/>
            <person name="Roberts A."/>
            <person name="Saif S."/>
            <person name="Shea T.D."/>
            <person name="Shenoy N."/>
            <person name="Sisk P."/>
            <person name="Stolte C."/>
            <person name="Sykes S.N."/>
            <person name="Walk T."/>
            <person name="White J."/>
            <person name="Yandava C."/>
            <person name="Straight P."/>
            <person name="Clardy J."/>
            <person name="Hung D."/>
            <person name="Kolter R."/>
            <person name="Mekalanos J."/>
            <person name="Walker S."/>
            <person name="Walsh C.T."/>
            <person name="Wieland B.L.C."/>
            <person name="Ilzarbe M."/>
            <person name="Galagan J."/>
            <person name="Nusbaum C."/>
            <person name="Birren B."/>
        </authorList>
    </citation>
    <scope>NUCLEOTIDE SEQUENCE [LARGE SCALE GENOMIC DNA]</scope>
    <source>
        <strain evidence="2">ATCC 14672 / DSM 40746 / JCM 4963 / KCTC 9882 / NRRL B-12104 / FH 1290</strain>
    </source>
</reference>
<accession>D5ZVS3</accession>
<dbReference type="InterPro" id="IPR029045">
    <property type="entry name" value="ClpP/crotonase-like_dom_sf"/>
</dbReference>
<name>D5ZVS3_STRV1</name>
<organism evidence="1 2">
    <name type="scientific">Streptomyces viridosporus (strain ATCC 14672 / DSM 40746 / JCM 4963 / KCTC 9882 / NRRL B-12104 / FH 1290)</name>
    <name type="common">Streptomyces ghanaensis</name>
    <dbReference type="NCBI Taxonomy" id="566461"/>
    <lineage>
        <taxon>Bacteria</taxon>
        <taxon>Bacillati</taxon>
        <taxon>Actinomycetota</taxon>
        <taxon>Actinomycetes</taxon>
        <taxon>Kitasatosporales</taxon>
        <taxon>Streptomycetaceae</taxon>
        <taxon>Streptomyces</taxon>
    </lineage>
</organism>
<dbReference type="eggNOG" id="COG4799">
    <property type="taxonomic scope" value="Bacteria"/>
</dbReference>
<dbReference type="SUPFAM" id="SSF52096">
    <property type="entry name" value="ClpP/crotonase"/>
    <property type="match status" value="1"/>
</dbReference>
<gene>
    <name evidence="1" type="ORF">SSFG_00322</name>
</gene>
<proteinExistence type="predicted"/>
<sequence>MDAVVAPRETRRHLVRGLRQLRTKRAALPPKKHGNIPL</sequence>
<evidence type="ECO:0000313" key="2">
    <source>
        <dbReference type="Proteomes" id="UP000003824"/>
    </source>
</evidence>
<evidence type="ECO:0000313" key="1">
    <source>
        <dbReference type="EMBL" id="EFE65068.2"/>
    </source>
</evidence>
<dbReference type="EMBL" id="DS999641">
    <property type="protein sequence ID" value="EFE65068.2"/>
    <property type="molecule type" value="Genomic_DNA"/>
</dbReference>